<name>A0A455U770_9GAMM</name>
<dbReference type="AlphaFoldDB" id="A0A455U770"/>
<dbReference type="Proteomes" id="UP000320231">
    <property type="component" value="Chromosome"/>
</dbReference>
<proteinExistence type="predicted"/>
<dbReference type="Gene3D" id="3.30.310.50">
    <property type="entry name" value="Alpha-D-phosphohexomutase, C-terminal domain"/>
    <property type="match status" value="1"/>
</dbReference>
<evidence type="ECO:0000313" key="1">
    <source>
        <dbReference type="EMBL" id="BBI59384.1"/>
    </source>
</evidence>
<protein>
    <submittedName>
        <fullName evidence="1">Uncharacterized protein</fullName>
    </submittedName>
</protein>
<dbReference type="EMBL" id="AP019514">
    <property type="protein sequence ID" value="BBI59384.1"/>
    <property type="molecule type" value="Genomic_DNA"/>
</dbReference>
<organism evidence="1 2">
    <name type="scientific">Vreelandella sulfidaeris</name>
    <dbReference type="NCBI Taxonomy" id="115553"/>
    <lineage>
        <taxon>Bacteria</taxon>
        <taxon>Pseudomonadati</taxon>
        <taxon>Pseudomonadota</taxon>
        <taxon>Gammaproteobacteria</taxon>
        <taxon>Oceanospirillales</taxon>
        <taxon>Halomonadaceae</taxon>
        <taxon>Vreelandella</taxon>
    </lineage>
</organism>
<accession>A0A455U770</accession>
<sequence length="59" mass="6508">MSTPEINIAVTDDNKFSLMDKLAREGDFGEGIKTTLDGIRVDYQDGWGCVALQTPHLHS</sequence>
<dbReference type="GO" id="GO:0016868">
    <property type="term" value="F:intramolecular phosphotransferase activity"/>
    <property type="evidence" value="ECO:0007669"/>
    <property type="project" value="InterPro"/>
</dbReference>
<dbReference type="InterPro" id="IPR036900">
    <property type="entry name" value="A-D-PHexomutase_C_sf"/>
</dbReference>
<evidence type="ECO:0000313" key="2">
    <source>
        <dbReference type="Proteomes" id="UP000320231"/>
    </source>
</evidence>
<dbReference type="SUPFAM" id="SSF55957">
    <property type="entry name" value="Phosphoglucomutase, C-terminal domain"/>
    <property type="match status" value="1"/>
</dbReference>
<gene>
    <name evidence="1" type="ORF">HSBAA_06900</name>
</gene>
<dbReference type="KEGG" id="hsr:HSBAA_06900"/>
<reference evidence="1 2" key="1">
    <citation type="journal article" date="2019" name="Microbiol. Resour. Announc.">
        <title>Complete Genome Sequence of Halomonas sulfidaeris Strain Esulfide1 Isolated from a Metal Sulfide Rock at a Depth of 2,200 Meters, Obtained Using Nanopore Sequencing.</title>
        <authorList>
            <person name="Saito M."/>
            <person name="Nishigata A."/>
            <person name="Galipon J."/>
            <person name="Arakawa K."/>
        </authorList>
    </citation>
    <scope>NUCLEOTIDE SEQUENCE [LARGE SCALE GENOMIC DNA]</scope>
    <source>
        <strain evidence="1 2">ATCC BAA-803</strain>
    </source>
</reference>